<comment type="catalytic activity">
    <reaction evidence="9 12">
        <text>O-phospho-L-seryl-[protein] + H2O = L-seryl-[protein] + phosphate</text>
        <dbReference type="Rhea" id="RHEA:20629"/>
        <dbReference type="Rhea" id="RHEA-COMP:9863"/>
        <dbReference type="Rhea" id="RHEA-COMP:11604"/>
        <dbReference type="ChEBI" id="CHEBI:15377"/>
        <dbReference type="ChEBI" id="CHEBI:29999"/>
        <dbReference type="ChEBI" id="CHEBI:43474"/>
        <dbReference type="ChEBI" id="CHEBI:83421"/>
        <dbReference type="EC" id="3.1.3.16"/>
    </reaction>
</comment>
<comment type="subcellular location">
    <subcellularLocation>
        <location evidence="1 12">Nucleus</location>
    </subcellularLocation>
</comment>
<evidence type="ECO:0000256" key="12">
    <source>
        <dbReference type="RuleBase" id="RU367080"/>
    </source>
</evidence>
<dbReference type="InterPro" id="IPR038534">
    <property type="entry name" value="Rtr1/RPAP2_sf"/>
</dbReference>
<dbReference type="PROSITE" id="PS51479">
    <property type="entry name" value="ZF_RTR1"/>
    <property type="match status" value="1"/>
</dbReference>
<evidence type="ECO:0000256" key="10">
    <source>
        <dbReference type="ARBA" id="ARBA00048336"/>
    </source>
</evidence>
<dbReference type="GO" id="GO:0005737">
    <property type="term" value="C:cytoplasm"/>
    <property type="evidence" value="ECO:0007669"/>
    <property type="project" value="TreeGrafter"/>
</dbReference>
<dbReference type="EC" id="3.1.3.16" evidence="12"/>
<evidence type="ECO:0000256" key="2">
    <source>
        <dbReference type="ARBA" id="ARBA00005676"/>
    </source>
</evidence>
<feature type="region of interest" description="Disordered" evidence="13">
    <location>
        <begin position="461"/>
        <end position="481"/>
    </location>
</feature>
<keyword evidence="5 12" id="KW-0378">Hydrolase</keyword>
<comment type="catalytic activity">
    <reaction evidence="10 12">
        <text>O-phospho-L-threonyl-[protein] + H2O = L-threonyl-[protein] + phosphate</text>
        <dbReference type="Rhea" id="RHEA:47004"/>
        <dbReference type="Rhea" id="RHEA-COMP:11060"/>
        <dbReference type="Rhea" id="RHEA-COMP:11605"/>
        <dbReference type="ChEBI" id="CHEBI:15377"/>
        <dbReference type="ChEBI" id="CHEBI:30013"/>
        <dbReference type="ChEBI" id="CHEBI:43474"/>
        <dbReference type="ChEBI" id="CHEBI:61977"/>
        <dbReference type="EC" id="3.1.3.16"/>
    </reaction>
</comment>
<dbReference type="Pfam" id="PF04181">
    <property type="entry name" value="RPAP2_Rtr1"/>
    <property type="match status" value="1"/>
</dbReference>
<keyword evidence="3 12" id="KW-0479">Metal-binding</keyword>
<evidence type="ECO:0000256" key="5">
    <source>
        <dbReference type="ARBA" id="ARBA00022801"/>
    </source>
</evidence>
<keyword evidence="4 12" id="KW-0863">Zinc-finger</keyword>
<evidence type="ECO:0000256" key="13">
    <source>
        <dbReference type="SAM" id="MobiDB-lite"/>
    </source>
</evidence>
<proteinExistence type="inferred from homology"/>
<accession>A0A803KN44</accession>
<keyword evidence="7 12" id="KW-0904">Protein phosphatase</keyword>
<reference evidence="15" key="1">
    <citation type="journal article" date="2017" name="Nature">
        <title>The genome of Chenopodium quinoa.</title>
        <authorList>
            <person name="Jarvis D.E."/>
            <person name="Ho Y.S."/>
            <person name="Lightfoot D.J."/>
            <person name="Schmoeckel S.M."/>
            <person name="Li B."/>
            <person name="Borm T.J.A."/>
            <person name="Ohyanagi H."/>
            <person name="Mineta K."/>
            <person name="Michell C.T."/>
            <person name="Saber N."/>
            <person name="Kharbatia N.M."/>
            <person name="Rupper R.R."/>
            <person name="Sharp A.R."/>
            <person name="Dally N."/>
            <person name="Boughton B.A."/>
            <person name="Woo Y.H."/>
            <person name="Gao G."/>
            <person name="Schijlen E.G.W.M."/>
            <person name="Guo X."/>
            <person name="Momin A.A."/>
            <person name="Negrao S."/>
            <person name="Al-Babili S."/>
            <person name="Gehring C."/>
            <person name="Roessner U."/>
            <person name="Jung C."/>
            <person name="Murphy K."/>
            <person name="Arold S.T."/>
            <person name="Gojobori T."/>
            <person name="van der Linden C.G."/>
            <person name="van Loo E.N."/>
            <person name="Jellen E.N."/>
            <person name="Maughan P.J."/>
            <person name="Tester M."/>
        </authorList>
    </citation>
    <scope>NUCLEOTIDE SEQUENCE [LARGE SCALE GENOMIC DNA]</scope>
    <source>
        <strain evidence="15">cv. PI 614886</strain>
    </source>
</reference>
<feature type="region of interest" description="Disordered" evidence="13">
    <location>
        <begin position="274"/>
        <end position="295"/>
    </location>
</feature>
<keyword evidence="16" id="KW-1185">Reference proteome</keyword>
<dbReference type="OMA" id="EPPFNEM"/>
<sequence>MEKDRIITVSEAVHKLQLALLDGIEDDGQLFAAGSLMSRSDYGDVVTERTIAYLCGYPLCPNSLPAEHPKKGQYRISIKEHRVYDLHETYLYCCSSCLINSKAFAGSLNEERCSALNPAKVNEILSLFKNEGLENEEEESKGENGDLGLSKLMIKENVETKGGEVSMEEWVGPSNAIEGYVPHRDRLSNSSGSEAFAKGSEPGDVKLNKHSDAITNGSDFEVTVIKSIDGTTGSTEVLKNDKKFQLNQSETMEPLLGDINFTSMIITNDEFTAPKKLEGGSKPVQSEAKKGSVAKKSLSTKGKDSFFGSVDFTSTIITQDEYSVSKLPSSQVKSDLNQMSREFSGKLDLGNLSKESASAGDNNLRRSMDSALIGAGNNLDQNASLAEVYFHQDKNGSTSCSTHVKDESHSEKVVHSSLSKGKSALRTSGVKKLARSVTWADEKPNGLSIGNLCEFREFNNAKEGPSTSRSEEAGEEDDSQRFASAEACAMALIQAAEAVASGQSDADDAGIICILYGFSEAGIVVLPQPKTVDEGQHSVRDDALENLATEKLPKTPGNLNRVFDSDNSWFDTSPEGFSLTLSPFALMWDALFSWLTSSSLAYIYGRDESVHEEYMFTNGREYPSKIVLPDGRSPEIKQTLSGCLARALPGLIADLKLPTPVSTLEREVTCLLETMSFMDALPPLRMKQWQVIALLFIDALSVCRIPGLSAYLTSRRILIPKVLSGAQISAEEYEIMKDFVIPLGRVPQFSMQSGG</sequence>
<comment type="function">
    <text evidence="12">Putative RNA polymerase II subunit B1 C-terminal domain (CTD) phosphatase involved in RNA polymerase II transcription regulation.</text>
</comment>
<evidence type="ECO:0000256" key="11">
    <source>
        <dbReference type="PROSITE-ProRule" id="PRU00812"/>
    </source>
</evidence>
<dbReference type="PANTHER" id="PTHR14732:SF0">
    <property type="entry name" value="RNA POLYMERASE II SUBUNIT B1 CTD PHOSPHATASE RPAP2-RELATED"/>
    <property type="match status" value="1"/>
</dbReference>
<organism evidence="15 16">
    <name type="scientific">Chenopodium quinoa</name>
    <name type="common">Quinoa</name>
    <dbReference type="NCBI Taxonomy" id="63459"/>
    <lineage>
        <taxon>Eukaryota</taxon>
        <taxon>Viridiplantae</taxon>
        <taxon>Streptophyta</taxon>
        <taxon>Embryophyta</taxon>
        <taxon>Tracheophyta</taxon>
        <taxon>Spermatophyta</taxon>
        <taxon>Magnoliopsida</taxon>
        <taxon>eudicotyledons</taxon>
        <taxon>Gunneridae</taxon>
        <taxon>Pentapetalae</taxon>
        <taxon>Caryophyllales</taxon>
        <taxon>Chenopodiaceae</taxon>
        <taxon>Chenopodioideae</taxon>
        <taxon>Atripliceae</taxon>
        <taxon>Chenopodium</taxon>
    </lineage>
</organism>
<dbReference type="GO" id="GO:0043175">
    <property type="term" value="F:RNA polymerase core enzyme binding"/>
    <property type="evidence" value="ECO:0007669"/>
    <property type="project" value="UniProtKB-UniRule"/>
</dbReference>
<keyword evidence="6 12" id="KW-0862">Zinc</keyword>
<dbReference type="PANTHER" id="PTHR14732">
    <property type="entry name" value="RNA POLYMERASE II SUBUNIT B1 CTD PHOSPHATASE RPAP2-RELATED"/>
    <property type="match status" value="1"/>
</dbReference>
<evidence type="ECO:0000259" key="14">
    <source>
        <dbReference type="PROSITE" id="PS51479"/>
    </source>
</evidence>
<dbReference type="GO" id="GO:0008420">
    <property type="term" value="F:RNA polymerase II CTD heptapeptide repeat phosphatase activity"/>
    <property type="evidence" value="ECO:0007669"/>
    <property type="project" value="UniProtKB-UniRule"/>
</dbReference>
<dbReference type="GO" id="GO:0008270">
    <property type="term" value="F:zinc ion binding"/>
    <property type="evidence" value="ECO:0007669"/>
    <property type="project" value="UniProtKB-KW"/>
</dbReference>
<evidence type="ECO:0000256" key="8">
    <source>
        <dbReference type="ARBA" id="ARBA00023242"/>
    </source>
</evidence>
<comment type="similarity">
    <text evidence="2 11 12">Belongs to the RPAP2 family.</text>
</comment>
<dbReference type="InterPro" id="IPR007308">
    <property type="entry name" value="Rtr1/RPAP2_dom"/>
</dbReference>
<evidence type="ECO:0000256" key="3">
    <source>
        <dbReference type="ARBA" id="ARBA00022723"/>
    </source>
</evidence>
<evidence type="ECO:0000256" key="7">
    <source>
        <dbReference type="ARBA" id="ARBA00022912"/>
    </source>
</evidence>
<name>A0A803KN44_CHEQI</name>
<keyword evidence="8 12" id="KW-0539">Nucleus</keyword>
<evidence type="ECO:0000313" key="16">
    <source>
        <dbReference type="Proteomes" id="UP000596660"/>
    </source>
</evidence>
<dbReference type="Gene3D" id="1.25.40.820">
    <property type="match status" value="1"/>
</dbReference>
<evidence type="ECO:0000256" key="4">
    <source>
        <dbReference type="ARBA" id="ARBA00022771"/>
    </source>
</evidence>
<evidence type="ECO:0000256" key="9">
    <source>
        <dbReference type="ARBA" id="ARBA00047761"/>
    </source>
</evidence>
<dbReference type="EnsemblPlants" id="AUR62000450-RA">
    <property type="protein sequence ID" value="AUR62000450-RA:cds"/>
    <property type="gene ID" value="AUR62000450"/>
</dbReference>
<evidence type="ECO:0000256" key="1">
    <source>
        <dbReference type="ARBA" id="ARBA00004123"/>
    </source>
</evidence>
<feature type="region of interest" description="Disordered" evidence="13">
    <location>
        <begin position="188"/>
        <end position="208"/>
    </location>
</feature>
<dbReference type="AlphaFoldDB" id="A0A803KN44"/>
<evidence type="ECO:0000313" key="15">
    <source>
        <dbReference type="EnsemblPlants" id="AUR62000450-RA:cds"/>
    </source>
</evidence>
<reference evidence="15" key="2">
    <citation type="submission" date="2021-03" db="UniProtKB">
        <authorList>
            <consortium name="EnsemblPlants"/>
        </authorList>
    </citation>
    <scope>IDENTIFICATION</scope>
</reference>
<dbReference type="InterPro" id="IPR039693">
    <property type="entry name" value="Rtr1/RPAP2"/>
</dbReference>
<protein>
    <recommendedName>
        <fullName evidence="12">RNA polymerase II subunit B1 CTD phosphatase RPAP2 homolog</fullName>
        <ecNumber evidence="12">3.1.3.16</ecNumber>
    </recommendedName>
</protein>
<evidence type="ECO:0000256" key="6">
    <source>
        <dbReference type="ARBA" id="ARBA00022833"/>
    </source>
</evidence>
<feature type="domain" description="RTR1-type" evidence="14">
    <location>
        <begin position="32"/>
        <end position="117"/>
    </location>
</feature>
<dbReference type="GO" id="GO:0005634">
    <property type="term" value="C:nucleus"/>
    <property type="evidence" value="ECO:0007669"/>
    <property type="project" value="UniProtKB-SubCell"/>
</dbReference>
<dbReference type="Proteomes" id="UP000596660">
    <property type="component" value="Unplaced"/>
</dbReference>
<dbReference type="Gramene" id="AUR62000450-RA">
    <property type="protein sequence ID" value="AUR62000450-RA:cds"/>
    <property type="gene ID" value="AUR62000450"/>
</dbReference>